<feature type="domain" description="FAD/NAD(P)-binding" evidence="8">
    <location>
        <begin position="8"/>
        <end position="305"/>
    </location>
</feature>
<name>A0A7X0MV11_9GAMM</name>
<evidence type="ECO:0000256" key="5">
    <source>
        <dbReference type="ARBA" id="ARBA00023266"/>
    </source>
</evidence>
<feature type="domain" description="PurM-like C-terminal" evidence="7">
    <location>
        <begin position="559"/>
        <end position="729"/>
    </location>
</feature>
<keyword evidence="3 9" id="KW-0418">Kinase</keyword>
<dbReference type="Gene3D" id="3.50.50.100">
    <property type="match status" value="1"/>
</dbReference>
<evidence type="ECO:0000256" key="3">
    <source>
        <dbReference type="ARBA" id="ARBA00022777"/>
    </source>
</evidence>
<dbReference type="InterPro" id="IPR017584">
    <property type="entry name" value="Pyridine_nucleo_diS_OxRdtase_N"/>
</dbReference>
<dbReference type="SUPFAM" id="SSF51905">
    <property type="entry name" value="FAD/NAD(P)-binding domain"/>
    <property type="match status" value="2"/>
</dbReference>
<dbReference type="NCBIfam" id="TIGR03169">
    <property type="entry name" value="Nterm_to_SelD"/>
    <property type="match status" value="1"/>
</dbReference>
<dbReference type="InterPro" id="IPR036676">
    <property type="entry name" value="PurM-like_C_sf"/>
</dbReference>
<dbReference type="EMBL" id="JACHHT010000001">
    <property type="protein sequence ID" value="MBB6520590.1"/>
    <property type="molecule type" value="Genomic_DNA"/>
</dbReference>
<keyword evidence="4" id="KW-0067">ATP-binding</keyword>
<dbReference type="Gene3D" id="3.90.650.10">
    <property type="entry name" value="PurM-like C-terminal domain"/>
    <property type="match status" value="1"/>
</dbReference>
<reference evidence="9 10" key="1">
    <citation type="submission" date="2020-08" db="EMBL/GenBank/DDBJ databases">
        <title>Genomic Encyclopedia of Type Strains, Phase IV (KMG-IV): sequencing the most valuable type-strain genomes for metagenomic binning, comparative biology and taxonomic classification.</title>
        <authorList>
            <person name="Goeker M."/>
        </authorList>
    </citation>
    <scope>NUCLEOTIDE SEQUENCE [LARGE SCALE GENOMIC DNA]</scope>
    <source>
        <strain evidence="9 10">DSM 22368</strain>
    </source>
</reference>
<dbReference type="InterPro" id="IPR036921">
    <property type="entry name" value="PurM-like_N_sf"/>
</dbReference>
<keyword evidence="5" id="KW-0711">Selenium</keyword>
<evidence type="ECO:0000259" key="6">
    <source>
        <dbReference type="Pfam" id="PF00586"/>
    </source>
</evidence>
<dbReference type="Pfam" id="PF00586">
    <property type="entry name" value="AIRS"/>
    <property type="match status" value="1"/>
</dbReference>
<sequence length="733" mass="80272">MDSANYIDIVLIGGGHAHAQVIKMWGMKPLAGVRLSLISPSSFTPYSGMLPGLVAGHYTFEQSHIDLRRLCHWAGVRYINDRAVAIDSTRKAVILASQPDLPCDFLSINNGITPDLSIEGAKEFAIGVKPISNFYQQWQTLLQQEACMISVVGAGIAGIELSLAMAERLRKENKAAKIQLIYPQKVLLPDAPQKLRQHLEVALQSYDVECLPGHRVNQFTADTIKCENDDGEHLNLNSDFHLLCTQAKPSGFAQESGLKCDEQGFILLNDALQSISHPWIFAAGDTAQQQNHPRPQAGVFAVRQGPILFKNLRRIAKGKKLRQYTPQQEFLKIISLGKKSAAASRGQKAISRTGLSAALVWNWKNHIDQKFMARFQKLPKRDMKKAQGSVTKLALPEESLLPAMHCEGCGAKVAADDLKNILQELSHSKALDTKTLTDDAARLSLPDNYELLQTVDSFHGLVSDPYEQGRIACLHAMSDIFAMGAKVHSAQAMISIAHAGENIVKRDLKRLLQGILYELERHHAQLVGGHSSLGDRNSIGLVVNGYSEPENILFKNALRAGDDLILTKALGSGIAFAAEQHGLAKGPWIDATIEQMLQSNYPAAQLAHEFKVRACTDITGFGLAGHLLEMLDGSALCAALDVNTLPLLEGVDTLLEREIRSSLFPQNMRNIRSHIDGKIPDILADPQTSGGLLIAVSAGKSDALLDALKEQGYHHSVRIGHIKAKHRDHIELL</sequence>
<dbReference type="RefSeq" id="WP_166850804.1">
    <property type="nucleotide sequence ID" value="NZ_JAAONY010000001.1"/>
</dbReference>
<accession>A0A7X0MV11</accession>
<dbReference type="InterPro" id="IPR004536">
    <property type="entry name" value="SPS/SelD"/>
</dbReference>
<evidence type="ECO:0000256" key="1">
    <source>
        <dbReference type="ARBA" id="ARBA00022679"/>
    </source>
</evidence>
<proteinExistence type="predicted"/>
<keyword evidence="10" id="KW-1185">Reference proteome</keyword>
<dbReference type="Pfam" id="PF02769">
    <property type="entry name" value="AIRS_C"/>
    <property type="match status" value="1"/>
</dbReference>
<dbReference type="EC" id="2.7.9.3" evidence="9"/>
<evidence type="ECO:0000259" key="7">
    <source>
        <dbReference type="Pfam" id="PF02769"/>
    </source>
</evidence>
<dbReference type="InParanoid" id="A0A7X0MV11"/>
<evidence type="ECO:0000313" key="9">
    <source>
        <dbReference type="EMBL" id="MBB6520590.1"/>
    </source>
</evidence>
<dbReference type="NCBIfam" id="TIGR00476">
    <property type="entry name" value="selD"/>
    <property type="match status" value="1"/>
</dbReference>
<dbReference type="InterPro" id="IPR016188">
    <property type="entry name" value="PurM-like_N"/>
</dbReference>
<dbReference type="Pfam" id="PF07992">
    <property type="entry name" value="Pyr_redox_2"/>
    <property type="match status" value="1"/>
</dbReference>
<dbReference type="PANTHER" id="PTHR10256">
    <property type="entry name" value="SELENIDE, WATER DIKINASE"/>
    <property type="match status" value="1"/>
</dbReference>
<gene>
    <name evidence="9" type="ORF">HNR48_000868</name>
</gene>
<evidence type="ECO:0000313" key="10">
    <source>
        <dbReference type="Proteomes" id="UP000528457"/>
    </source>
</evidence>
<dbReference type="GO" id="GO:0016491">
    <property type="term" value="F:oxidoreductase activity"/>
    <property type="evidence" value="ECO:0007669"/>
    <property type="project" value="InterPro"/>
</dbReference>
<dbReference type="Gene3D" id="3.30.1330.10">
    <property type="entry name" value="PurM-like, N-terminal domain"/>
    <property type="match status" value="1"/>
</dbReference>
<dbReference type="GO" id="GO:0016260">
    <property type="term" value="P:selenocysteine biosynthetic process"/>
    <property type="evidence" value="ECO:0007669"/>
    <property type="project" value="TreeGrafter"/>
</dbReference>
<dbReference type="InterPro" id="IPR023753">
    <property type="entry name" value="FAD/NAD-binding_dom"/>
</dbReference>
<dbReference type="GO" id="GO:0004756">
    <property type="term" value="F:selenide, water dikinase activity"/>
    <property type="evidence" value="ECO:0007669"/>
    <property type="project" value="UniProtKB-EC"/>
</dbReference>
<evidence type="ECO:0000256" key="2">
    <source>
        <dbReference type="ARBA" id="ARBA00022741"/>
    </source>
</evidence>
<dbReference type="CDD" id="cd02195">
    <property type="entry name" value="SelD"/>
    <property type="match status" value="1"/>
</dbReference>
<dbReference type="GO" id="GO:0005524">
    <property type="term" value="F:ATP binding"/>
    <property type="evidence" value="ECO:0007669"/>
    <property type="project" value="UniProtKB-KW"/>
</dbReference>
<dbReference type="InterPro" id="IPR036188">
    <property type="entry name" value="FAD/NAD-bd_sf"/>
</dbReference>
<dbReference type="InterPro" id="IPR010918">
    <property type="entry name" value="PurM-like_C_dom"/>
</dbReference>
<evidence type="ECO:0000256" key="4">
    <source>
        <dbReference type="ARBA" id="ARBA00022840"/>
    </source>
</evidence>
<keyword evidence="1 9" id="KW-0808">Transferase</keyword>
<dbReference type="PANTHER" id="PTHR10256:SF0">
    <property type="entry name" value="INACTIVE SELENIDE, WATER DIKINASE-LIKE PROTEIN-RELATED"/>
    <property type="match status" value="1"/>
</dbReference>
<dbReference type="SUPFAM" id="SSF55326">
    <property type="entry name" value="PurM N-terminal domain-like"/>
    <property type="match status" value="1"/>
</dbReference>
<dbReference type="SUPFAM" id="SSF56042">
    <property type="entry name" value="PurM C-terminal domain-like"/>
    <property type="match status" value="1"/>
</dbReference>
<dbReference type="GO" id="GO:0005737">
    <property type="term" value="C:cytoplasm"/>
    <property type="evidence" value="ECO:0007669"/>
    <property type="project" value="TreeGrafter"/>
</dbReference>
<comment type="caution">
    <text evidence="9">The sequence shown here is derived from an EMBL/GenBank/DDBJ whole genome shotgun (WGS) entry which is preliminary data.</text>
</comment>
<dbReference type="AlphaFoldDB" id="A0A7X0MV11"/>
<protein>
    <submittedName>
        <fullName evidence="9">Selenide,water dikinase</fullName>
        <ecNumber evidence="9">2.7.9.3</ecNumber>
    </submittedName>
</protein>
<organism evidence="9 10">
    <name type="scientific">Pseudoteredinibacter isoporae</name>
    <dbReference type="NCBI Taxonomy" id="570281"/>
    <lineage>
        <taxon>Bacteria</taxon>
        <taxon>Pseudomonadati</taxon>
        <taxon>Pseudomonadota</taxon>
        <taxon>Gammaproteobacteria</taxon>
        <taxon>Cellvibrionales</taxon>
        <taxon>Cellvibrionaceae</taxon>
        <taxon>Pseudoteredinibacter</taxon>
    </lineage>
</organism>
<evidence type="ECO:0000259" key="8">
    <source>
        <dbReference type="Pfam" id="PF07992"/>
    </source>
</evidence>
<feature type="domain" description="PurM-like N-terminal" evidence="6">
    <location>
        <begin position="438"/>
        <end position="543"/>
    </location>
</feature>
<dbReference type="Proteomes" id="UP000528457">
    <property type="component" value="Unassembled WGS sequence"/>
</dbReference>
<keyword evidence="2" id="KW-0547">Nucleotide-binding</keyword>